<name>A0A9X1RQ23_9BURK</name>
<dbReference type="RefSeq" id="WP_238462959.1">
    <property type="nucleotide sequence ID" value="NZ_JAKLJA010000004.1"/>
</dbReference>
<reference evidence="1" key="1">
    <citation type="submission" date="2022-01" db="EMBL/GenBank/DDBJ databases">
        <title>Genome sequence and assembly of Parabukholderia sp. RG36.</title>
        <authorList>
            <person name="Chhetri G."/>
        </authorList>
    </citation>
    <scope>NUCLEOTIDE SEQUENCE</scope>
    <source>
        <strain evidence="1">RG36</strain>
    </source>
</reference>
<dbReference type="EMBL" id="JAKLJA010000004">
    <property type="protein sequence ID" value="MCG5073218.1"/>
    <property type="molecule type" value="Genomic_DNA"/>
</dbReference>
<comment type="caution">
    <text evidence="1">The sequence shown here is derived from an EMBL/GenBank/DDBJ whole genome shotgun (WGS) entry which is preliminary data.</text>
</comment>
<dbReference type="InterPro" id="IPR035093">
    <property type="entry name" value="RelE/ParE_toxin_dom_sf"/>
</dbReference>
<dbReference type="AlphaFoldDB" id="A0A9X1RQ23"/>
<organism evidence="1 2">
    <name type="scientific">Paraburkholderia tagetis</name>
    <dbReference type="NCBI Taxonomy" id="2913261"/>
    <lineage>
        <taxon>Bacteria</taxon>
        <taxon>Pseudomonadati</taxon>
        <taxon>Pseudomonadota</taxon>
        <taxon>Betaproteobacteria</taxon>
        <taxon>Burkholderiales</taxon>
        <taxon>Burkholderiaceae</taxon>
        <taxon>Paraburkholderia</taxon>
    </lineage>
</organism>
<gene>
    <name evidence="1" type="ORF">L5014_07545</name>
</gene>
<proteinExistence type="predicted"/>
<evidence type="ECO:0000313" key="1">
    <source>
        <dbReference type="EMBL" id="MCG5073218.1"/>
    </source>
</evidence>
<evidence type="ECO:0000313" key="2">
    <source>
        <dbReference type="Proteomes" id="UP001139308"/>
    </source>
</evidence>
<evidence type="ECO:0008006" key="3">
    <source>
        <dbReference type="Google" id="ProtNLM"/>
    </source>
</evidence>
<dbReference type="Proteomes" id="UP001139308">
    <property type="component" value="Unassembled WGS sequence"/>
</dbReference>
<accession>A0A9X1RQ23</accession>
<protein>
    <recommendedName>
        <fullName evidence="3">Plasmid stabilization system protein ParE</fullName>
    </recommendedName>
</protein>
<dbReference type="Gene3D" id="3.30.2310.20">
    <property type="entry name" value="RelE-like"/>
    <property type="match status" value="1"/>
</dbReference>
<keyword evidence="2" id="KW-1185">Reference proteome</keyword>
<sequence>MMLYKVQYLPSFYEMLRNIEEYMVDHGRSDASIDRYRSTVFDTCEKFAIFPNRGGRHDDVMSGLRTWNIEGETILAYVVDDAVLAVAFVGITYGGQNWMEIFSMHPLGLLQ</sequence>